<proteinExistence type="predicted"/>
<protein>
    <submittedName>
        <fullName evidence="1">Uncharacterized protein</fullName>
    </submittedName>
</protein>
<reference evidence="1 2" key="1">
    <citation type="submission" date="2012-05" db="EMBL/GenBank/DDBJ databases">
        <title>Genome sequence of Nitritalea halalkaliphila LW7.</title>
        <authorList>
            <person name="Jangir P.K."/>
            <person name="Singh A."/>
            <person name="Shivaji S."/>
            <person name="Sharma R."/>
        </authorList>
    </citation>
    <scope>NUCLEOTIDE SEQUENCE [LARGE SCALE GENOMIC DNA]</scope>
    <source>
        <strain evidence="1 2">LW7</strain>
    </source>
</reference>
<accession>I5C7R4</accession>
<gene>
    <name evidence="1" type="ORF">A3SI_05307</name>
</gene>
<evidence type="ECO:0000313" key="1">
    <source>
        <dbReference type="EMBL" id="EIM77866.1"/>
    </source>
</evidence>
<dbReference type="STRING" id="1189621.A3SI_05307"/>
<name>I5C7R4_9BACT</name>
<keyword evidence="2" id="KW-1185">Reference proteome</keyword>
<organism evidence="1 2">
    <name type="scientific">Nitritalea halalkaliphila LW7</name>
    <dbReference type="NCBI Taxonomy" id="1189621"/>
    <lineage>
        <taxon>Bacteria</taxon>
        <taxon>Pseudomonadati</taxon>
        <taxon>Bacteroidota</taxon>
        <taxon>Cytophagia</taxon>
        <taxon>Cytophagales</taxon>
        <taxon>Cyclobacteriaceae</taxon>
        <taxon>Nitritalea</taxon>
    </lineage>
</organism>
<dbReference type="EMBL" id="AJYA01000011">
    <property type="protein sequence ID" value="EIM77866.1"/>
    <property type="molecule type" value="Genomic_DNA"/>
</dbReference>
<comment type="caution">
    <text evidence="1">The sequence shown here is derived from an EMBL/GenBank/DDBJ whole genome shotgun (WGS) entry which is preliminary data.</text>
</comment>
<evidence type="ECO:0000313" key="2">
    <source>
        <dbReference type="Proteomes" id="UP000005551"/>
    </source>
</evidence>
<sequence>MGFLVDAEGLALKEYGNYVFRDFTVGESRPFPEADAPFLAVNLPHEGMRFAADTEVTVDFLVLNGEVGTDGLRVKISLDESCSYLADELSPVRISGIPAGEHVLQISLIDAEGQAVEGAFGSVTKRIVVE</sequence>
<dbReference type="Proteomes" id="UP000005551">
    <property type="component" value="Unassembled WGS sequence"/>
</dbReference>
<dbReference type="AlphaFoldDB" id="I5C7R4"/>